<proteinExistence type="inferred from homology"/>
<evidence type="ECO:0000256" key="2">
    <source>
        <dbReference type="ARBA" id="ARBA00007193"/>
    </source>
</evidence>
<evidence type="ECO:0000256" key="13">
    <source>
        <dbReference type="SAM" id="Phobius"/>
    </source>
</evidence>
<evidence type="ECO:0008006" key="16">
    <source>
        <dbReference type="Google" id="ProtNLM"/>
    </source>
</evidence>
<keyword evidence="10 12" id="KW-0739">Sodium transport</keyword>
<gene>
    <name evidence="14" type="ORF">B7P43_G14391</name>
</gene>
<organism evidence="14 15">
    <name type="scientific">Cryptotermes secundus</name>
    <dbReference type="NCBI Taxonomy" id="105785"/>
    <lineage>
        <taxon>Eukaryota</taxon>
        <taxon>Metazoa</taxon>
        <taxon>Ecdysozoa</taxon>
        <taxon>Arthropoda</taxon>
        <taxon>Hexapoda</taxon>
        <taxon>Insecta</taxon>
        <taxon>Pterygota</taxon>
        <taxon>Neoptera</taxon>
        <taxon>Polyneoptera</taxon>
        <taxon>Dictyoptera</taxon>
        <taxon>Blattodea</taxon>
        <taxon>Blattoidea</taxon>
        <taxon>Termitoidae</taxon>
        <taxon>Kalotermitidae</taxon>
        <taxon>Cryptotermitinae</taxon>
        <taxon>Cryptotermes</taxon>
    </lineage>
</organism>
<evidence type="ECO:0000256" key="11">
    <source>
        <dbReference type="ARBA" id="ARBA00023303"/>
    </source>
</evidence>
<keyword evidence="3 12" id="KW-0813">Transport</keyword>
<keyword evidence="11 12" id="KW-0407">Ion channel</keyword>
<feature type="non-terminal residue" evidence="14">
    <location>
        <position position="1"/>
    </location>
</feature>
<evidence type="ECO:0000256" key="9">
    <source>
        <dbReference type="ARBA" id="ARBA00023136"/>
    </source>
</evidence>
<evidence type="ECO:0000256" key="8">
    <source>
        <dbReference type="ARBA" id="ARBA00023065"/>
    </source>
</evidence>
<comment type="caution">
    <text evidence="14">The sequence shown here is derived from an EMBL/GenBank/DDBJ whole genome shotgun (WGS) entry which is preliminary data.</text>
</comment>
<keyword evidence="4 12" id="KW-0894">Sodium channel</keyword>
<dbReference type="PANTHER" id="PTHR11690:SF253">
    <property type="entry name" value="PICKPOCKET 18-RELATED"/>
    <property type="match status" value="1"/>
</dbReference>
<evidence type="ECO:0000256" key="5">
    <source>
        <dbReference type="ARBA" id="ARBA00022692"/>
    </source>
</evidence>
<keyword evidence="8 12" id="KW-0406">Ion transport</keyword>
<dbReference type="EMBL" id="NEVH01020964">
    <property type="protein sequence ID" value="PNF20288.1"/>
    <property type="molecule type" value="Genomic_DNA"/>
</dbReference>
<evidence type="ECO:0000313" key="14">
    <source>
        <dbReference type="EMBL" id="PNF20288.1"/>
    </source>
</evidence>
<reference evidence="14 15" key="1">
    <citation type="submission" date="2017-12" db="EMBL/GenBank/DDBJ databases">
        <title>Hemimetabolous genomes reveal molecular basis of termite eusociality.</title>
        <authorList>
            <person name="Harrison M.C."/>
            <person name="Jongepier E."/>
            <person name="Robertson H.M."/>
            <person name="Arning N."/>
            <person name="Bitard-Feildel T."/>
            <person name="Chao H."/>
            <person name="Childers C.P."/>
            <person name="Dinh H."/>
            <person name="Doddapaneni H."/>
            <person name="Dugan S."/>
            <person name="Gowin J."/>
            <person name="Greiner C."/>
            <person name="Han Y."/>
            <person name="Hu H."/>
            <person name="Hughes D.S.T."/>
            <person name="Huylmans A.-K."/>
            <person name="Kemena C."/>
            <person name="Kremer L.P.M."/>
            <person name="Lee S.L."/>
            <person name="Lopez-Ezquerra A."/>
            <person name="Mallet L."/>
            <person name="Monroy-Kuhn J.M."/>
            <person name="Moser A."/>
            <person name="Murali S.C."/>
            <person name="Muzny D.M."/>
            <person name="Otani S."/>
            <person name="Piulachs M.-D."/>
            <person name="Poelchau M."/>
            <person name="Qu J."/>
            <person name="Schaub F."/>
            <person name="Wada-Katsumata A."/>
            <person name="Worley K.C."/>
            <person name="Xie Q."/>
            <person name="Ylla G."/>
            <person name="Poulsen M."/>
            <person name="Gibbs R.A."/>
            <person name="Schal C."/>
            <person name="Richards S."/>
            <person name="Belles X."/>
            <person name="Korb J."/>
            <person name="Bornberg-Bauer E."/>
        </authorList>
    </citation>
    <scope>NUCLEOTIDE SEQUENCE [LARGE SCALE GENOMIC DNA]</scope>
    <source>
        <tissue evidence="14">Whole body</tissue>
    </source>
</reference>
<dbReference type="Pfam" id="PF00858">
    <property type="entry name" value="ASC"/>
    <property type="match status" value="1"/>
</dbReference>
<keyword evidence="5 12" id="KW-0812">Transmembrane</keyword>
<evidence type="ECO:0000256" key="12">
    <source>
        <dbReference type="RuleBase" id="RU000679"/>
    </source>
</evidence>
<dbReference type="PRINTS" id="PR01078">
    <property type="entry name" value="AMINACHANNEL"/>
</dbReference>
<protein>
    <recommendedName>
        <fullName evidence="16">Sodium channel protein Nach</fullName>
    </recommendedName>
</protein>
<comment type="subcellular location">
    <subcellularLocation>
        <location evidence="1">Membrane</location>
        <topology evidence="1">Multi-pass membrane protein</topology>
    </subcellularLocation>
</comment>
<feature type="transmembrane region" description="Helical" evidence="13">
    <location>
        <begin position="429"/>
        <end position="451"/>
    </location>
</feature>
<keyword evidence="15" id="KW-1185">Reference proteome</keyword>
<evidence type="ECO:0000256" key="4">
    <source>
        <dbReference type="ARBA" id="ARBA00022461"/>
    </source>
</evidence>
<evidence type="ECO:0000256" key="10">
    <source>
        <dbReference type="ARBA" id="ARBA00023201"/>
    </source>
</evidence>
<evidence type="ECO:0000256" key="3">
    <source>
        <dbReference type="ARBA" id="ARBA00022448"/>
    </source>
</evidence>
<dbReference type="FunCoup" id="A0A2J7PVC7">
    <property type="interactions" value="49"/>
</dbReference>
<evidence type="ECO:0000256" key="1">
    <source>
        <dbReference type="ARBA" id="ARBA00004141"/>
    </source>
</evidence>
<sequence>RLLWVTVQLLAAWGVVFIIMDVWEEYLNSPTVTTVDSTSYPIWNVPFPAIAVCNINKVSRSATWKLAQKLSKSRNVSAEELFPMLQYLGRLYDHDPDNTKAMQKLHSILAEHNQDVDTMMKELTPRCEDLLVRCRWMGRGKSCKEMFKMRKSMEGYCCVFNYIRPTDNFDDDDESRNVTVGERLSAPGYHMGLTVLLDPQPDDYYYPLLSSYGAKVLVFNPGDFPDTPSGGLIEKLVPPKTEVFFRLEATSVYAEPIVKSFDRKQRGCLFSSELSLLFGDSYSYSDCLMNCRIRSIHTLCGCLPFYFPVRGRTRKCNLLDVPCLHKYREKWSTLRPTENIPGLGAEMQESISCEECSPACSDTTYHVQTSSAHLSQTPYLRSGFIENISLKNHSVFHLYFGSRNTLRLKQDVLYYWYDLLSNFGGICGLFVGFSLISIVEFVYFFTLRLFFAARGAEDKNSGKNIDSANKIRGLGARNRDIYWREIIPRQDVTRY</sequence>
<dbReference type="OrthoDB" id="6436100at2759"/>
<dbReference type="Gene3D" id="1.10.287.770">
    <property type="entry name" value="YojJ-like"/>
    <property type="match status" value="1"/>
</dbReference>
<dbReference type="AlphaFoldDB" id="A0A2J7PVC7"/>
<dbReference type="GO" id="GO:0005886">
    <property type="term" value="C:plasma membrane"/>
    <property type="evidence" value="ECO:0007669"/>
    <property type="project" value="TreeGrafter"/>
</dbReference>
<name>A0A2J7PVC7_9NEOP</name>
<comment type="similarity">
    <text evidence="2 12">Belongs to the amiloride-sensitive sodium channel (TC 1.A.6) family.</text>
</comment>
<dbReference type="Proteomes" id="UP000235965">
    <property type="component" value="Unassembled WGS sequence"/>
</dbReference>
<keyword evidence="9 13" id="KW-0472">Membrane</keyword>
<evidence type="ECO:0000256" key="6">
    <source>
        <dbReference type="ARBA" id="ARBA00022989"/>
    </source>
</evidence>
<dbReference type="Gene3D" id="2.60.470.10">
    <property type="entry name" value="Acid-sensing ion channels like domains"/>
    <property type="match status" value="1"/>
</dbReference>
<dbReference type="InterPro" id="IPR001873">
    <property type="entry name" value="ENaC"/>
</dbReference>
<evidence type="ECO:0000256" key="7">
    <source>
        <dbReference type="ARBA" id="ARBA00023053"/>
    </source>
</evidence>
<accession>A0A2J7PVC7</accession>
<keyword evidence="6 13" id="KW-1133">Transmembrane helix</keyword>
<dbReference type="PANTHER" id="PTHR11690">
    <property type="entry name" value="AMILORIDE-SENSITIVE SODIUM CHANNEL-RELATED"/>
    <property type="match status" value="1"/>
</dbReference>
<dbReference type="STRING" id="105785.A0A2J7PVC7"/>
<evidence type="ECO:0000313" key="15">
    <source>
        <dbReference type="Proteomes" id="UP000235965"/>
    </source>
</evidence>
<dbReference type="GO" id="GO:0015280">
    <property type="term" value="F:ligand-gated sodium channel activity"/>
    <property type="evidence" value="ECO:0007669"/>
    <property type="project" value="TreeGrafter"/>
</dbReference>
<keyword evidence="7" id="KW-0915">Sodium</keyword>
<dbReference type="InParanoid" id="A0A2J7PVC7"/>